<sequence>MIGRNGYDRQTWMPNNALHLCRKPAKSILPWSMPPRRTDRLDEQPKTASE</sequence>
<reference evidence="2 3" key="1">
    <citation type="submission" date="2023-01" db="EMBL/GenBank/DDBJ databases">
        <title>Exploring GABA producing Bacteroides strains toward improving mental health.</title>
        <authorList>
            <person name="Yousuf B."/>
            <person name="Bouhlel N.E."/>
            <person name="Mottawea W."/>
            <person name="Hammami R."/>
        </authorList>
    </citation>
    <scope>NUCLEOTIDE SEQUENCE [LARGE SCALE GENOMIC DNA]</scope>
    <source>
        <strain evidence="2 3">UO.H1054</strain>
    </source>
</reference>
<name>A0ABT5H956_9BACE</name>
<gene>
    <name evidence="2" type="ORF">PQG98_12355</name>
</gene>
<protein>
    <submittedName>
        <fullName evidence="2">Uncharacterized protein</fullName>
    </submittedName>
</protein>
<dbReference type="Proteomes" id="UP001215398">
    <property type="component" value="Unassembled WGS sequence"/>
</dbReference>
<evidence type="ECO:0000256" key="1">
    <source>
        <dbReference type="SAM" id="MobiDB-lite"/>
    </source>
</evidence>
<comment type="caution">
    <text evidence="2">The sequence shown here is derived from an EMBL/GenBank/DDBJ whole genome shotgun (WGS) entry which is preliminary data.</text>
</comment>
<dbReference type="RefSeq" id="WP_249053257.1">
    <property type="nucleotide sequence ID" value="NZ_JAQPYS010000069.1"/>
</dbReference>
<organism evidence="2 3">
    <name type="scientific">Bacteroides zhangwenhongii</name>
    <dbReference type="NCBI Taxonomy" id="2650157"/>
    <lineage>
        <taxon>Bacteria</taxon>
        <taxon>Pseudomonadati</taxon>
        <taxon>Bacteroidota</taxon>
        <taxon>Bacteroidia</taxon>
        <taxon>Bacteroidales</taxon>
        <taxon>Bacteroidaceae</taxon>
        <taxon>Bacteroides</taxon>
    </lineage>
</organism>
<accession>A0ABT5H956</accession>
<feature type="region of interest" description="Disordered" evidence="1">
    <location>
        <begin position="29"/>
        <end position="50"/>
    </location>
</feature>
<feature type="compositionally biased region" description="Basic and acidic residues" evidence="1">
    <location>
        <begin position="36"/>
        <end position="50"/>
    </location>
</feature>
<proteinExistence type="predicted"/>
<evidence type="ECO:0000313" key="2">
    <source>
        <dbReference type="EMBL" id="MDC7137119.1"/>
    </source>
</evidence>
<dbReference type="EMBL" id="JAQPYS010000069">
    <property type="protein sequence ID" value="MDC7137119.1"/>
    <property type="molecule type" value="Genomic_DNA"/>
</dbReference>
<keyword evidence="3" id="KW-1185">Reference proteome</keyword>
<evidence type="ECO:0000313" key="3">
    <source>
        <dbReference type="Proteomes" id="UP001215398"/>
    </source>
</evidence>